<gene>
    <name evidence="1" type="ORF">PCOR1329_LOCUS85641</name>
</gene>
<comment type="caution">
    <text evidence="1">The sequence shown here is derived from an EMBL/GenBank/DDBJ whole genome shotgun (WGS) entry which is preliminary data.</text>
</comment>
<accession>A0ABN9YGC2</accession>
<organism evidence="1 2">
    <name type="scientific">Prorocentrum cordatum</name>
    <dbReference type="NCBI Taxonomy" id="2364126"/>
    <lineage>
        <taxon>Eukaryota</taxon>
        <taxon>Sar</taxon>
        <taxon>Alveolata</taxon>
        <taxon>Dinophyceae</taxon>
        <taxon>Prorocentrales</taxon>
        <taxon>Prorocentraceae</taxon>
        <taxon>Prorocentrum</taxon>
    </lineage>
</organism>
<evidence type="ECO:0000313" key="2">
    <source>
        <dbReference type="Proteomes" id="UP001189429"/>
    </source>
</evidence>
<reference evidence="1" key="1">
    <citation type="submission" date="2023-10" db="EMBL/GenBank/DDBJ databases">
        <authorList>
            <person name="Chen Y."/>
            <person name="Shah S."/>
            <person name="Dougan E. K."/>
            <person name="Thang M."/>
            <person name="Chan C."/>
        </authorList>
    </citation>
    <scope>NUCLEOTIDE SEQUENCE [LARGE SCALE GENOMIC DNA]</scope>
</reference>
<evidence type="ECO:0000313" key="1">
    <source>
        <dbReference type="EMBL" id="CAK0911913.1"/>
    </source>
</evidence>
<keyword evidence="2" id="KW-1185">Reference proteome</keyword>
<proteinExistence type="predicted"/>
<dbReference type="EMBL" id="CAUYUJ010022669">
    <property type="protein sequence ID" value="CAK0911913.1"/>
    <property type="molecule type" value="Genomic_DNA"/>
</dbReference>
<dbReference type="Proteomes" id="UP001189429">
    <property type="component" value="Unassembled WGS sequence"/>
</dbReference>
<name>A0ABN9YGC2_9DINO</name>
<sequence length="708" mass="79497">MIVVVSATSMVSERPLHWILKDDRLATRIDCIDAALSAETDRILGYSDELIDVFSSLCGAAAHDVRSRLVKSASVQAGYISFKLREFRGYPWCLCRGDISANLDTLYNLADPPKDGATEKLHYWMHIGCDRSEIIRVVEQLSKVSCSSRCVEQGRQAHTMALRYHPRQGPSMLASRAMVHQCKPLFGACPNSAQIDALRARLQRLRKHQPQNITPRHAFVSALAGQARAWKAEGRPMHRFAIRTIFQKHGARWRAQSLLGRAQFGPAAERLRQSSIDKRKALRAKIKGQIATLEKEREKLFKQGEASVCLGMCRLSETDVARFNTFCEGMEHGRDMISDSRKRAVALVGDPPESRKKFLQSLSQRGPAPEGGPLWQSVAAANRNEFMDTVWKFHVDGVDRYFMFVFALQSPALVCFSECYLQEDVPEPWLGAEVYQDAQLHVWRWTFTWGSTSFVFSDDALLRDATNVMVLHDVSRGRGGSLHSDADWLSISRVCFWYRSETDAPDRARARAAAPDIVWEPHMTEEFMWEHIRDAVKLPRPARGPGAPGADREEAGSITLADDALDDLWDVRADVGADGDREDPFYLTVRGGKWLLEHHGVAYDGYRGQARAGPPCDFCLASGMGKSCTLSAEACGDETAVTIVQFWIARMTFFYTRWLHDAGAPVDWEEVARQFVEPAEIVRLCDTGAPVVRHRITGIRRKVPFAGV</sequence>
<protein>
    <submittedName>
        <fullName evidence="1">Uncharacterized protein</fullName>
    </submittedName>
</protein>